<dbReference type="Pfam" id="PF02661">
    <property type="entry name" value="Fic"/>
    <property type="match status" value="1"/>
</dbReference>
<dbReference type="Proteomes" id="UP000037175">
    <property type="component" value="Unassembled WGS sequence"/>
</dbReference>
<feature type="binding site" evidence="2">
    <location>
        <begin position="200"/>
        <end position="207"/>
    </location>
    <ligand>
        <name>ATP</name>
        <dbReference type="ChEBI" id="CHEBI:30616"/>
    </ligand>
</feature>
<organism evidence="5 6">
    <name type="scientific">Thermincola ferriacetica</name>
    <dbReference type="NCBI Taxonomy" id="281456"/>
    <lineage>
        <taxon>Bacteria</taxon>
        <taxon>Bacillati</taxon>
        <taxon>Bacillota</taxon>
        <taxon>Clostridia</taxon>
        <taxon>Eubacteriales</taxon>
        <taxon>Thermincolaceae</taxon>
        <taxon>Thermincola</taxon>
    </lineage>
</organism>
<evidence type="ECO:0000313" key="6">
    <source>
        <dbReference type="Proteomes" id="UP000037175"/>
    </source>
</evidence>
<sequence>MNRGRPSLKKLLEKVKSEITVFHKEMGGFPASLEANEIWKDIWLEETHHSTALEGNTLNSREIYKLVEQEIVTGNKEIRHYLEVQGYSNAARWVYEQAVESYKQQDKIITVQHISHIHKLLMGPVWTSYPPVTGDQPGQFRTGPTPRIRGSSLKLPPSGDVPDLINELIKKINDGPGDLSVCEWVALIHAEFEKIHPFSDGNGRTGRLLMNYILIVNGYPPAIILKSQRPKYLRALERAQSKNPDYTMLAELVARAVRDNLNKLMLPKLSRKEDLVPLSTLAEGTQYQPSYLRRLAQEGKLKAVKEGSLWLSSKKWLQEYIDSRSPRGRR</sequence>
<dbReference type="PANTHER" id="PTHR13504">
    <property type="entry name" value="FIDO DOMAIN-CONTAINING PROTEIN DDB_G0283145"/>
    <property type="match status" value="1"/>
</dbReference>
<accession>A0A0L6W370</accession>
<proteinExistence type="predicted"/>
<feature type="active site" evidence="1">
    <location>
        <position position="196"/>
    </location>
</feature>
<comment type="caution">
    <text evidence="5">The sequence shown here is derived from an EMBL/GenBank/DDBJ whole genome shotgun (WGS) entry which is preliminary data.</text>
</comment>
<dbReference type="AlphaFoldDB" id="A0A0L6W370"/>
<dbReference type="Gene3D" id="1.10.3290.10">
    <property type="entry name" value="Fido-like domain"/>
    <property type="match status" value="1"/>
</dbReference>
<gene>
    <name evidence="5" type="ORF">Tfer_1453</name>
</gene>
<evidence type="ECO:0000256" key="1">
    <source>
        <dbReference type="PIRSR" id="PIRSR640198-1"/>
    </source>
</evidence>
<evidence type="ECO:0000256" key="3">
    <source>
        <dbReference type="PIRSR" id="PIRSR640198-3"/>
    </source>
</evidence>
<evidence type="ECO:0000259" key="4">
    <source>
        <dbReference type="PROSITE" id="PS51459"/>
    </source>
</evidence>
<reference evidence="6" key="1">
    <citation type="submission" date="2015-07" db="EMBL/GenBank/DDBJ databases">
        <title>Complete Genome of Thermincola ferriacetica strain Z-0001T.</title>
        <authorList>
            <person name="Lusk B."/>
            <person name="Badalamenti J.P."/>
            <person name="Parameswaran P."/>
            <person name="Bond D.R."/>
            <person name="Torres C.I."/>
        </authorList>
    </citation>
    <scope>NUCLEOTIDE SEQUENCE [LARGE SCALE GENOMIC DNA]</scope>
    <source>
        <strain evidence="6">Z-0001</strain>
    </source>
</reference>
<feature type="domain" description="Fido" evidence="4">
    <location>
        <begin position="109"/>
        <end position="255"/>
    </location>
</feature>
<keyword evidence="6" id="KW-1185">Reference proteome</keyword>
<evidence type="ECO:0000313" key="5">
    <source>
        <dbReference type="EMBL" id="KNZ69843.1"/>
    </source>
</evidence>
<protein>
    <submittedName>
        <fullName evidence="5">Filamentation induced by cAMP protein fic</fullName>
    </submittedName>
</protein>
<dbReference type="SUPFAM" id="SSF140931">
    <property type="entry name" value="Fic-like"/>
    <property type="match status" value="1"/>
</dbReference>
<dbReference type="GO" id="GO:0005524">
    <property type="term" value="F:ATP binding"/>
    <property type="evidence" value="ECO:0007669"/>
    <property type="project" value="UniProtKB-KW"/>
</dbReference>
<dbReference type="PROSITE" id="PS51459">
    <property type="entry name" value="FIDO"/>
    <property type="match status" value="1"/>
</dbReference>
<dbReference type="RefSeq" id="WP_052217592.1">
    <property type="nucleotide sequence ID" value="NZ_LGTE01000008.1"/>
</dbReference>
<feature type="site" description="Important for autoinhibition of adenylyltransferase activity" evidence="3">
    <location>
        <position position="54"/>
    </location>
</feature>
<keyword evidence="2" id="KW-0547">Nucleotide-binding</keyword>
<dbReference type="PANTHER" id="PTHR13504:SF38">
    <property type="entry name" value="FIDO DOMAIN-CONTAINING PROTEIN"/>
    <property type="match status" value="1"/>
</dbReference>
<dbReference type="InterPro" id="IPR036597">
    <property type="entry name" value="Fido-like_dom_sf"/>
</dbReference>
<name>A0A0L6W370_9FIRM</name>
<evidence type="ECO:0000256" key="2">
    <source>
        <dbReference type="PIRSR" id="PIRSR640198-2"/>
    </source>
</evidence>
<keyword evidence="2" id="KW-0067">ATP-binding</keyword>
<dbReference type="InterPro" id="IPR003812">
    <property type="entry name" value="Fido"/>
</dbReference>
<dbReference type="InterPro" id="IPR040198">
    <property type="entry name" value="Fido_containing"/>
</dbReference>
<dbReference type="EMBL" id="LGTE01000008">
    <property type="protein sequence ID" value="KNZ69843.1"/>
    <property type="molecule type" value="Genomic_DNA"/>
</dbReference>